<evidence type="ECO:0000313" key="3">
    <source>
        <dbReference type="Proteomes" id="UP000070544"/>
    </source>
</evidence>
<reference evidence="2 3" key="1">
    <citation type="journal article" date="2015" name="Genome Biol. Evol.">
        <title>Phylogenomic analyses indicate that early fungi evolved digesting cell walls of algal ancestors of land plants.</title>
        <authorList>
            <person name="Chang Y."/>
            <person name="Wang S."/>
            <person name="Sekimoto S."/>
            <person name="Aerts A.L."/>
            <person name="Choi C."/>
            <person name="Clum A."/>
            <person name="LaButti K.M."/>
            <person name="Lindquist E.A."/>
            <person name="Yee Ngan C."/>
            <person name="Ohm R.A."/>
            <person name="Salamov A.A."/>
            <person name="Grigoriev I.V."/>
            <person name="Spatafora J.W."/>
            <person name="Berbee M.L."/>
        </authorList>
    </citation>
    <scope>NUCLEOTIDE SEQUENCE [LARGE SCALE GENOMIC DNA]</scope>
    <source>
        <strain evidence="2 3">JEL478</strain>
    </source>
</reference>
<dbReference type="EMBL" id="KQ965781">
    <property type="protein sequence ID" value="KXS13212.1"/>
    <property type="molecule type" value="Genomic_DNA"/>
</dbReference>
<keyword evidence="3" id="KW-1185">Reference proteome</keyword>
<accession>A0A139A8T3</accession>
<dbReference type="OrthoDB" id="2171337at2759"/>
<feature type="region of interest" description="Disordered" evidence="1">
    <location>
        <begin position="298"/>
        <end position="360"/>
    </location>
</feature>
<dbReference type="AlphaFoldDB" id="A0A139A8T3"/>
<name>A0A139A8T3_GONPJ</name>
<sequence>MDDTKVTLPDTKWDQILGVHHVSTVFKLPRLTQESERAIRNAIEGGAGAPDELFKIAEESKKWCFPDIEKRASTRLQELLLNTESPETTLATTSLETLSTLVETMEPASHFALVRRYIDVRAAAKDPVPPEAVSRLWSRVPFTSLSVTDLESAYSDATVPVVSVVDATSRALLLQPSQGPTLSYELFNAALEPSASMTLGMSQSQVYRLVREYNAAHPELDEPRRDQLWNKVRFVELSVEELEDAYGSTDVPRAPVVAAMFSRLRTGPAPSPSPSPLPPNPAPTAVAYAPGSYDPLMKPVPATPSPPPAMSYGHQHTPSYDFGNPPTGAAAKLSFDPYTPVPVNGDAPKRVSEDKKRFPY</sequence>
<proteinExistence type="predicted"/>
<gene>
    <name evidence="2" type="ORF">M427DRAFT_384132</name>
</gene>
<organism evidence="2 3">
    <name type="scientific">Gonapodya prolifera (strain JEL478)</name>
    <name type="common">Monoblepharis prolifera</name>
    <dbReference type="NCBI Taxonomy" id="1344416"/>
    <lineage>
        <taxon>Eukaryota</taxon>
        <taxon>Fungi</taxon>
        <taxon>Fungi incertae sedis</taxon>
        <taxon>Chytridiomycota</taxon>
        <taxon>Chytridiomycota incertae sedis</taxon>
        <taxon>Monoblepharidomycetes</taxon>
        <taxon>Monoblepharidales</taxon>
        <taxon>Gonapodyaceae</taxon>
        <taxon>Gonapodya</taxon>
    </lineage>
</organism>
<evidence type="ECO:0000256" key="1">
    <source>
        <dbReference type="SAM" id="MobiDB-lite"/>
    </source>
</evidence>
<feature type="region of interest" description="Disordered" evidence="1">
    <location>
        <begin position="266"/>
        <end position="286"/>
    </location>
</feature>
<feature type="compositionally biased region" description="Basic and acidic residues" evidence="1">
    <location>
        <begin position="347"/>
        <end position="360"/>
    </location>
</feature>
<evidence type="ECO:0000313" key="2">
    <source>
        <dbReference type="EMBL" id="KXS13212.1"/>
    </source>
</evidence>
<feature type="compositionally biased region" description="Pro residues" evidence="1">
    <location>
        <begin position="269"/>
        <end position="282"/>
    </location>
</feature>
<dbReference type="Proteomes" id="UP000070544">
    <property type="component" value="Unassembled WGS sequence"/>
</dbReference>
<protein>
    <submittedName>
        <fullName evidence="2">Uncharacterized protein</fullName>
    </submittedName>
</protein>